<dbReference type="RefSeq" id="WP_196816969.1">
    <property type="nucleotide sequence ID" value="NZ_CP012850.1"/>
</dbReference>
<evidence type="ECO:0000313" key="3">
    <source>
        <dbReference type="Proteomes" id="UP000058925"/>
    </source>
</evidence>
<dbReference type="Proteomes" id="UP000058925">
    <property type="component" value="Chromosome"/>
</dbReference>
<keyword evidence="3" id="KW-1185">Reference proteome</keyword>
<gene>
    <name evidence="2" type="ORF">NMY3_00060</name>
</gene>
<name>A0A654LSD2_9ARCH</name>
<feature type="compositionally biased region" description="Polar residues" evidence="1">
    <location>
        <begin position="6"/>
        <end position="24"/>
    </location>
</feature>
<dbReference type="AlphaFoldDB" id="A0A654LSD2"/>
<sequence length="57" mass="6235">MIFIFKNNSIPETMSAGPDSSPSLGSKLKYNLASNNQNLNPWMQETGSNPDQSYVLG</sequence>
<feature type="region of interest" description="Disordered" evidence="1">
    <location>
        <begin position="6"/>
        <end position="28"/>
    </location>
</feature>
<organism evidence="2 3">
    <name type="scientific">Candidatus Nitrosocosmicus oleophilus</name>
    <dbReference type="NCBI Taxonomy" id="1353260"/>
    <lineage>
        <taxon>Archaea</taxon>
        <taxon>Nitrososphaerota</taxon>
        <taxon>Nitrososphaeria</taxon>
        <taxon>Nitrososphaerales</taxon>
        <taxon>Nitrososphaeraceae</taxon>
        <taxon>Candidatus Nitrosocosmicus</taxon>
    </lineage>
</organism>
<feature type="region of interest" description="Disordered" evidence="1">
    <location>
        <begin position="38"/>
        <end position="57"/>
    </location>
</feature>
<evidence type="ECO:0000313" key="2">
    <source>
        <dbReference type="EMBL" id="ALI34274.1"/>
    </source>
</evidence>
<proteinExistence type="predicted"/>
<protein>
    <submittedName>
        <fullName evidence="2">Uncharacterized protein</fullName>
    </submittedName>
</protein>
<accession>A0A654LSD2</accession>
<reference evidence="3" key="1">
    <citation type="submission" date="2015-10" db="EMBL/GenBank/DDBJ databases">
        <title>Niche specialization of a soil ammonia-oxidizing archaeon, Candidatus Nitrosocosmicus oleophilus.</title>
        <authorList>
            <person name="Jung M.-Y."/>
            <person name="Rhee S.-K."/>
        </authorList>
    </citation>
    <scope>NUCLEOTIDE SEQUENCE [LARGE SCALE GENOMIC DNA]</scope>
    <source>
        <strain evidence="3">MY3</strain>
    </source>
</reference>
<dbReference type="KEGG" id="taa:NMY3_00060"/>
<evidence type="ECO:0000256" key="1">
    <source>
        <dbReference type="SAM" id="MobiDB-lite"/>
    </source>
</evidence>
<dbReference type="GeneID" id="60420287"/>
<dbReference type="EMBL" id="CP012850">
    <property type="protein sequence ID" value="ALI34274.1"/>
    <property type="molecule type" value="Genomic_DNA"/>
</dbReference>